<feature type="domain" description="C3H1-type" evidence="7">
    <location>
        <begin position="9"/>
        <end position="36"/>
    </location>
</feature>
<feature type="compositionally biased region" description="Polar residues" evidence="6">
    <location>
        <begin position="876"/>
        <end position="885"/>
    </location>
</feature>
<evidence type="ECO:0000259" key="7">
    <source>
        <dbReference type="PROSITE" id="PS50103"/>
    </source>
</evidence>
<name>A0A1X6NAS7_9APHY</name>
<feature type="region of interest" description="Disordered" evidence="6">
    <location>
        <begin position="732"/>
        <end position="797"/>
    </location>
</feature>
<evidence type="ECO:0000256" key="4">
    <source>
        <dbReference type="PROSITE-ProRule" id="PRU00723"/>
    </source>
</evidence>
<dbReference type="PANTHER" id="PTHR44414:SF1">
    <property type="entry name" value="PROTEIN NEDD1"/>
    <property type="match status" value="1"/>
</dbReference>
<feature type="region of interest" description="Disordered" evidence="6">
    <location>
        <begin position="876"/>
        <end position="970"/>
    </location>
</feature>
<dbReference type="GO" id="GO:0007020">
    <property type="term" value="P:microtubule nucleation"/>
    <property type="evidence" value="ECO:0007669"/>
    <property type="project" value="TreeGrafter"/>
</dbReference>
<sequence>MNVPDPPWKQKTRPCPFYSQGRCLFAESCNFLHTAKVQRTEDGLLSTCERSLPSPPESPITNARSAMATKFVRFRSPPRSPRLSSLLMALGDVIHQEEEEDNDDVDEEPEASVVSSPEVVVSEPELAPAEYVPAPIDENVDEDAESTTLVNSAVSSSPMLPDTELDYAYTPRSSSIVPSEDAYSDDGEVTITQFRDSYASASSGTSGLLSPIEMASAPLTLPQRRISAEVHRGDSFDSGYADSCCSIGPVPATFMTSPPQPRSVRLESRLSVLSSPFSSPATRAQMVGIEPRVEVEFFSPRMQPARTEPQVTVSDEPDHQLDVAGEVPQEQLTVAVAVSSPVEAEPWAASPVMATPAVNALYDGYLDDEADELSALPSPFDEPPRPPMAVAAEAVYSLAGDAAATLPPATVDMVARAFEPVMDIFANCALKVATSDAVVVIDQPTLKRGPSSVPASCSTDASPTSIAWSSDASSLLVSDAAGIFKYILGDASLAPIYSSPDEEAARGPIRALVSKDRGTNVLFVREQRVHILEIHSKKIAQTFDSHKSTITSLALSNDASLLATTSASAIHVHNLTHGSHTVLRGISANATISTCSFHAHSRTRLLVGAGAQLLVCDTTRPSGAVKTIPLSKEKAALGDVVSIASSPFSKTLVAVACSGGTICLVDLDKEKGICRTVSLHVPLTALVFSPEGATLYAGTENGKVMVQDLRALDKPPRSITVSEKGGRVVAMSIQKKSKSEDSTVKTAGMASSKPLVQQDVNKNPTRRAASSTSTDPKAAPAAKLKVTSPVATRVSSFKSTPVKARMSSYGSPNVMRTRAAAAKSPNARKASNGGVAKKVFSPPRSTLPRGGAAVPGASEDFNISVRVENLLGLPTTNTAKENINPMQDVPEPTRKADAPDTISAVSHPSRATSREAGKMRTRTTSTNRTTASSASAVSKRRSLTPSPDLPDVDLDGPVTPLPASKSKGKGKMAAMGVLGLGTPEVDRWIKAGQLQVAEEGETDKDEGKRVGFASEDDDEVNEHRERQDRKDTVRESADVNFVVPETAMQVSPRRVHGGPSWTPVPSPLRNLANSHPSSPNTHAAANLLQSLLRDATYDFRQETHGELVGLHLDMLRMGRGLRTEMRSVVDEFRGEMSALREENTRLRVENERLRRGY</sequence>
<feature type="compositionally biased region" description="Low complexity" evidence="6">
    <location>
        <begin position="822"/>
        <end position="832"/>
    </location>
</feature>
<dbReference type="GO" id="GO:0043015">
    <property type="term" value="F:gamma-tubulin binding"/>
    <property type="evidence" value="ECO:0007669"/>
    <property type="project" value="TreeGrafter"/>
</dbReference>
<evidence type="ECO:0000256" key="2">
    <source>
        <dbReference type="ARBA" id="ARBA00022771"/>
    </source>
</evidence>
<dbReference type="GO" id="GO:0005814">
    <property type="term" value="C:centriole"/>
    <property type="evidence" value="ECO:0007669"/>
    <property type="project" value="TreeGrafter"/>
</dbReference>
<dbReference type="GeneID" id="36323592"/>
<dbReference type="PROSITE" id="PS50103">
    <property type="entry name" value="ZF_C3H1"/>
    <property type="match status" value="1"/>
</dbReference>
<evidence type="ECO:0000256" key="1">
    <source>
        <dbReference type="ARBA" id="ARBA00022723"/>
    </source>
</evidence>
<dbReference type="SMART" id="SM00356">
    <property type="entry name" value="ZnF_C3H1"/>
    <property type="match status" value="1"/>
</dbReference>
<evidence type="ECO:0000256" key="5">
    <source>
        <dbReference type="SAM" id="Coils"/>
    </source>
</evidence>
<keyword evidence="5" id="KW-0175">Coiled coil</keyword>
<dbReference type="Gene3D" id="2.30.30.1190">
    <property type="match status" value="1"/>
</dbReference>
<feature type="region of interest" description="Disordered" evidence="6">
    <location>
        <begin position="822"/>
        <end position="854"/>
    </location>
</feature>
<evidence type="ECO:0000313" key="8">
    <source>
        <dbReference type="EMBL" id="OSX65630.1"/>
    </source>
</evidence>
<feature type="compositionally biased region" description="Low complexity" evidence="6">
    <location>
        <begin position="922"/>
        <end position="937"/>
    </location>
</feature>
<dbReference type="Gene3D" id="2.130.10.10">
    <property type="entry name" value="YVTN repeat-like/Quinoprotein amine dehydrogenase"/>
    <property type="match status" value="2"/>
</dbReference>
<protein>
    <recommendedName>
        <fullName evidence="7">C3H1-type domain-containing protein</fullName>
    </recommendedName>
</protein>
<keyword evidence="9" id="KW-1185">Reference proteome</keyword>
<keyword evidence="3 4" id="KW-0862">Zinc</keyword>
<feature type="compositionally biased region" description="Low complexity" evidence="6">
    <location>
        <begin position="111"/>
        <end position="123"/>
    </location>
</feature>
<dbReference type="SUPFAM" id="SSF50978">
    <property type="entry name" value="WD40 repeat-like"/>
    <property type="match status" value="1"/>
</dbReference>
<feature type="zinc finger region" description="C3H1-type" evidence="4">
    <location>
        <begin position="9"/>
        <end position="36"/>
    </location>
</feature>
<dbReference type="InterPro" id="IPR000571">
    <property type="entry name" value="Znf_CCCH"/>
</dbReference>
<dbReference type="AlphaFoldDB" id="A0A1X6NAS7"/>
<feature type="region of interest" description="Disordered" evidence="6">
    <location>
        <begin position="994"/>
        <end position="1035"/>
    </location>
</feature>
<dbReference type="GO" id="GO:0000278">
    <property type="term" value="P:mitotic cell cycle"/>
    <property type="evidence" value="ECO:0007669"/>
    <property type="project" value="TreeGrafter"/>
</dbReference>
<dbReference type="Proteomes" id="UP000194127">
    <property type="component" value="Unassembled WGS sequence"/>
</dbReference>
<feature type="coiled-coil region" evidence="5">
    <location>
        <begin position="1129"/>
        <end position="1156"/>
    </location>
</feature>
<organism evidence="8 9">
    <name type="scientific">Postia placenta MAD-698-R-SB12</name>
    <dbReference type="NCBI Taxonomy" id="670580"/>
    <lineage>
        <taxon>Eukaryota</taxon>
        <taxon>Fungi</taxon>
        <taxon>Dikarya</taxon>
        <taxon>Basidiomycota</taxon>
        <taxon>Agaricomycotina</taxon>
        <taxon>Agaricomycetes</taxon>
        <taxon>Polyporales</taxon>
        <taxon>Adustoporiaceae</taxon>
        <taxon>Rhodonia</taxon>
    </lineage>
</organism>
<evidence type="ECO:0000313" key="9">
    <source>
        <dbReference type="Proteomes" id="UP000194127"/>
    </source>
</evidence>
<dbReference type="EMBL" id="KZ110593">
    <property type="protein sequence ID" value="OSX65630.1"/>
    <property type="molecule type" value="Genomic_DNA"/>
</dbReference>
<reference evidence="8 9" key="1">
    <citation type="submission" date="2017-04" db="EMBL/GenBank/DDBJ databases">
        <title>Genome Sequence of the Model Brown-Rot Fungus Postia placenta SB12.</title>
        <authorList>
            <consortium name="DOE Joint Genome Institute"/>
            <person name="Gaskell J."/>
            <person name="Kersten P."/>
            <person name="Larrondo L.F."/>
            <person name="Canessa P."/>
            <person name="Martinez D."/>
            <person name="Hibbett D."/>
            <person name="Schmoll M."/>
            <person name="Kubicek C.P."/>
            <person name="Martinez A.T."/>
            <person name="Yadav J."/>
            <person name="Master E."/>
            <person name="Magnuson J.K."/>
            <person name="James T."/>
            <person name="Yaver D."/>
            <person name="Berka R."/>
            <person name="Labutti K."/>
            <person name="Lipzen A."/>
            <person name="Aerts A."/>
            <person name="Barry K."/>
            <person name="Henrissat B."/>
            <person name="Blanchette R."/>
            <person name="Grigoriev I."/>
            <person name="Cullen D."/>
        </authorList>
    </citation>
    <scope>NUCLEOTIDE SEQUENCE [LARGE SCALE GENOMIC DNA]</scope>
    <source>
        <strain evidence="8 9">MAD-698-R-SB12</strain>
    </source>
</reference>
<feature type="compositionally biased region" description="Low complexity" evidence="6">
    <location>
        <begin position="955"/>
        <end position="970"/>
    </location>
</feature>
<evidence type="ECO:0000256" key="3">
    <source>
        <dbReference type="ARBA" id="ARBA00022833"/>
    </source>
</evidence>
<feature type="region of interest" description="Disordered" evidence="6">
    <location>
        <begin position="97"/>
        <end position="123"/>
    </location>
</feature>
<dbReference type="InterPro" id="IPR036855">
    <property type="entry name" value="Znf_CCCH_sf"/>
</dbReference>
<keyword evidence="2 4" id="KW-0863">Zinc-finger</keyword>
<dbReference type="InterPro" id="IPR015943">
    <property type="entry name" value="WD40/YVTN_repeat-like_dom_sf"/>
</dbReference>
<proteinExistence type="predicted"/>
<accession>A0A1X6NAS7</accession>
<dbReference type="GO" id="GO:0005737">
    <property type="term" value="C:cytoplasm"/>
    <property type="evidence" value="ECO:0007669"/>
    <property type="project" value="TreeGrafter"/>
</dbReference>
<dbReference type="RefSeq" id="XP_024342424.1">
    <property type="nucleotide sequence ID" value="XM_024478642.1"/>
</dbReference>
<dbReference type="InterPro" id="IPR036322">
    <property type="entry name" value="WD40_repeat_dom_sf"/>
</dbReference>
<dbReference type="OrthoDB" id="1602884at2759"/>
<dbReference type="Pfam" id="PF00400">
    <property type="entry name" value="WD40"/>
    <property type="match status" value="1"/>
</dbReference>
<dbReference type="InterPro" id="IPR052818">
    <property type="entry name" value="NEDD1_Spindle_Assembly"/>
</dbReference>
<feature type="compositionally biased region" description="Polar residues" evidence="6">
    <location>
        <begin position="754"/>
        <end position="775"/>
    </location>
</feature>
<dbReference type="SMART" id="SM00320">
    <property type="entry name" value="WD40"/>
    <property type="match status" value="4"/>
</dbReference>
<dbReference type="InterPro" id="IPR001680">
    <property type="entry name" value="WD40_rpt"/>
</dbReference>
<dbReference type="GO" id="GO:0008270">
    <property type="term" value="F:zinc ion binding"/>
    <property type="evidence" value="ECO:0007669"/>
    <property type="project" value="UniProtKB-KW"/>
</dbReference>
<dbReference type="STRING" id="670580.A0A1X6NAS7"/>
<dbReference type="GO" id="GO:0036064">
    <property type="term" value="C:ciliary basal body"/>
    <property type="evidence" value="ECO:0007669"/>
    <property type="project" value="TreeGrafter"/>
</dbReference>
<dbReference type="SUPFAM" id="SSF90229">
    <property type="entry name" value="CCCH zinc finger"/>
    <property type="match status" value="1"/>
</dbReference>
<dbReference type="GO" id="GO:0000922">
    <property type="term" value="C:spindle pole"/>
    <property type="evidence" value="ECO:0007669"/>
    <property type="project" value="TreeGrafter"/>
</dbReference>
<evidence type="ECO:0000256" key="6">
    <source>
        <dbReference type="SAM" id="MobiDB-lite"/>
    </source>
</evidence>
<dbReference type="PANTHER" id="PTHR44414">
    <property type="entry name" value="PROTEIN NEDD1"/>
    <property type="match status" value="1"/>
</dbReference>
<keyword evidence="1 4" id="KW-0479">Metal-binding</keyword>
<gene>
    <name evidence="8" type="ORF">POSPLADRAFT_1044955</name>
</gene>
<feature type="compositionally biased region" description="Basic and acidic residues" evidence="6">
    <location>
        <begin position="1021"/>
        <end position="1035"/>
    </location>
</feature>
<feature type="compositionally biased region" description="Acidic residues" evidence="6">
    <location>
        <begin position="97"/>
        <end position="110"/>
    </location>
</feature>